<dbReference type="OrthoDB" id="1710004at2759"/>
<proteinExistence type="predicted"/>
<dbReference type="Pfam" id="PF14223">
    <property type="entry name" value="Retrotran_gag_2"/>
    <property type="match status" value="1"/>
</dbReference>
<keyword evidence="1" id="KW-0418">Kinase</keyword>
<organism evidence="1 2">
    <name type="scientific">Gossypium australe</name>
    <dbReference type="NCBI Taxonomy" id="47621"/>
    <lineage>
        <taxon>Eukaryota</taxon>
        <taxon>Viridiplantae</taxon>
        <taxon>Streptophyta</taxon>
        <taxon>Embryophyta</taxon>
        <taxon>Tracheophyta</taxon>
        <taxon>Spermatophyta</taxon>
        <taxon>Magnoliopsida</taxon>
        <taxon>eudicotyledons</taxon>
        <taxon>Gunneridae</taxon>
        <taxon>Pentapetalae</taxon>
        <taxon>rosids</taxon>
        <taxon>malvids</taxon>
        <taxon>Malvales</taxon>
        <taxon>Malvaceae</taxon>
        <taxon>Malvoideae</taxon>
        <taxon>Gossypium</taxon>
    </lineage>
</organism>
<dbReference type="GO" id="GO:0016301">
    <property type="term" value="F:kinase activity"/>
    <property type="evidence" value="ECO:0007669"/>
    <property type="project" value="UniProtKB-KW"/>
</dbReference>
<dbReference type="PANTHER" id="PTHR35317:SF31">
    <property type="entry name" value="DUF4219 DOMAIN-CONTAINING PROTEIN"/>
    <property type="match status" value="1"/>
</dbReference>
<keyword evidence="1" id="KW-0808">Transferase</keyword>
<keyword evidence="2" id="KW-1185">Reference proteome</keyword>
<name>A0A5B6VSF3_9ROSI</name>
<evidence type="ECO:0000313" key="2">
    <source>
        <dbReference type="Proteomes" id="UP000325315"/>
    </source>
</evidence>
<gene>
    <name evidence="1" type="ORF">EPI10_022609</name>
</gene>
<dbReference type="Proteomes" id="UP000325315">
    <property type="component" value="Unassembled WGS sequence"/>
</dbReference>
<protein>
    <submittedName>
        <fullName evidence="1">Putative LRR receptor-like serine/threonine-protein kinase</fullName>
    </submittedName>
</protein>
<sequence length="94" mass="10925">MKQPRCKQADRSIYAADEVLATVLFTRFTPLRGNPTVAQIRQHADERTKRHKVMSCIQNSVSDVIFTRIMACESPKQAWDRLKEEFQGTEKTRQ</sequence>
<dbReference type="AlphaFoldDB" id="A0A5B6VSF3"/>
<comment type="caution">
    <text evidence="1">The sequence shown here is derived from an EMBL/GenBank/DDBJ whole genome shotgun (WGS) entry which is preliminary data.</text>
</comment>
<evidence type="ECO:0000313" key="1">
    <source>
        <dbReference type="EMBL" id="KAA3472100.1"/>
    </source>
</evidence>
<reference evidence="2" key="1">
    <citation type="journal article" date="2019" name="Plant Biotechnol. J.">
        <title>Genome sequencing of the Australian wild diploid species Gossypium australe highlights disease resistance and delayed gland morphogenesis.</title>
        <authorList>
            <person name="Cai Y."/>
            <person name="Cai X."/>
            <person name="Wang Q."/>
            <person name="Wang P."/>
            <person name="Zhang Y."/>
            <person name="Cai C."/>
            <person name="Xu Y."/>
            <person name="Wang K."/>
            <person name="Zhou Z."/>
            <person name="Wang C."/>
            <person name="Geng S."/>
            <person name="Li B."/>
            <person name="Dong Q."/>
            <person name="Hou Y."/>
            <person name="Wang H."/>
            <person name="Ai P."/>
            <person name="Liu Z."/>
            <person name="Yi F."/>
            <person name="Sun M."/>
            <person name="An G."/>
            <person name="Cheng J."/>
            <person name="Zhang Y."/>
            <person name="Shi Q."/>
            <person name="Xie Y."/>
            <person name="Shi X."/>
            <person name="Chang Y."/>
            <person name="Huang F."/>
            <person name="Chen Y."/>
            <person name="Hong S."/>
            <person name="Mi L."/>
            <person name="Sun Q."/>
            <person name="Zhang L."/>
            <person name="Zhou B."/>
            <person name="Peng R."/>
            <person name="Zhang X."/>
            <person name="Liu F."/>
        </authorList>
    </citation>
    <scope>NUCLEOTIDE SEQUENCE [LARGE SCALE GENOMIC DNA]</scope>
    <source>
        <strain evidence="2">cv. PA1801</strain>
    </source>
</reference>
<accession>A0A5B6VSF3</accession>
<dbReference type="PANTHER" id="PTHR35317">
    <property type="entry name" value="OS04G0629600 PROTEIN"/>
    <property type="match status" value="1"/>
</dbReference>
<keyword evidence="1" id="KW-0675">Receptor</keyword>
<dbReference type="EMBL" id="SMMG02000005">
    <property type="protein sequence ID" value="KAA3472100.1"/>
    <property type="molecule type" value="Genomic_DNA"/>
</dbReference>